<feature type="chain" id="PRO_5002146181" description="Thiol:disulfide interchange protein DsbD N-terminal domain-containing protein" evidence="1">
    <location>
        <begin position="26"/>
        <end position="166"/>
    </location>
</feature>
<dbReference type="SUPFAM" id="SSF74863">
    <property type="entry name" value="Thiol:disulfide interchange protein DsbD, N-terminal domain (DsbD-alpha)"/>
    <property type="match status" value="1"/>
</dbReference>
<dbReference type="Pfam" id="PF11412">
    <property type="entry name" value="DsbD_N"/>
    <property type="match status" value="1"/>
</dbReference>
<dbReference type="InterPro" id="IPR028250">
    <property type="entry name" value="DsbDN"/>
</dbReference>
<dbReference type="STRING" id="709839.TSA66_02925"/>
<dbReference type="OrthoDB" id="9179646at2"/>
<evidence type="ECO:0000313" key="4">
    <source>
        <dbReference type="Proteomes" id="UP000031572"/>
    </source>
</evidence>
<dbReference type="GO" id="GO:0015035">
    <property type="term" value="F:protein-disulfide reductase activity"/>
    <property type="evidence" value="ECO:0007669"/>
    <property type="project" value="TreeGrafter"/>
</dbReference>
<feature type="signal peptide" evidence="1">
    <location>
        <begin position="1"/>
        <end position="25"/>
    </location>
</feature>
<keyword evidence="4" id="KW-1185">Reference proteome</keyword>
<dbReference type="AlphaFoldDB" id="A0A0C2BJ44"/>
<dbReference type="RefSeq" id="WP_040038911.1">
    <property type="nucleotide sequence ID" value="NZ_JWJG01000028.1"/>
</dbReference>
<keyword evidence="1" id="KW-0732">Signal</keyword>
<dbReference type="GO" id="GO:0045454">
    <property type="term" value="P:cell redox homeostasis"/>
    <property type="evidence" value="ECO:0007669"/>
    <property type="project" value="TreeGrafter"/>
</dbReference>
<gene>
    <name evidence="3" type="ORF">TSA66_02925</name>
</gene>
<evidence type="ECO:0000256" key="1">
    <source>
        <dbReference type="SAM" id="SignalP"/>
    </source>
</evidence>
<reference evidence="3 4" key="1">
    <citation type="submission" date="2014-12" db="EMBL/GenBank/DDBJ databases">
        <title>Denitrispirillum autotrophicum gen. nov., sp. nov., Denitrifying, Facultatively Autotrophic Bacteria Isolated from Rice Paddy Soil.</title>
        <authorList>
            <person name="Ishii S."/>
            <person name="Ashida N."/>
            <person name="Ohno H."/>
            <person name="Otsuka S."/>
            <person name="Yokota A."/>
            <person name="Senoo K."/>
        </authorList>
    </citation>
    <scope>NUCLEOTIDE SEQUENCE [LARGE SCALE GENOMIC DNA]</scope>
    <source>
        <strain evidence="3 4">TSA66</strain>
    </source>
</reference>
<organism evidence="3 4">
    <name type="scientific">Noviherbaspirillum autotrophicum</name>
    <dbReference type="NCBI Taxonomy" id="709839"/>
    <lineage>
        <taxon>Bacteria</taxon>
        <taxon>Pseudomonadati</taxon>
        <taxon>Pseudomonadota</taxon>
        <taxon>Betaproteobacteria</taxon>
        <taxon>Burkholderiales</taxon>
        <taxon>Oxalobacteraceae</taxon>
        <taxon>Noviherbaspirillum</taxon>
    </lineage>
</organism>
<sequence>MQIKQRCASLLLALCALGWSVHAPAQQSQAPGLQGKLASALSGTKEEALLEPDEAFKLKVSAKSGGTVTAELVPANGYYLYKERIRFTLKSGDAAIRAVKLPAGELKNDLILGRTEVYKKAVPVEISLDKGTKGKAVTLVASYQGCQEKLGVCYPPIEKSVNLVLP</sequence>
<dbReference type="InterPro" id="IPR036929">
    <property type="entry name" value="DsbDN_sf"/>
</dbReference>
<dbReference type="PANTHER" id="PTHR32234:SF0">
    <property type="entry name" value="THIOL:DISULFIDE INTERCHANGE PROTEIN DSBD"/>
    <property type="match status" value="1"/>
</dbReference>
<feature type="domain" description="Thiol:disulfide interchange protein DsbD N-terminal" evidence="2">
    <location>
        <begin position="47"/>
        <end position="163"/>
    </location>
</feature>
<accession>A0A0C2BJ44</accession>
<evidence type="ECO:0000259" key="2">
    <source>
        <dbReference type="Pfam" id="PF11412"/>
    </source>
</evidence>
<comment type="caution">
    <text evidence="3">The sequence shown here is derived from an EMBL/GenBank/DDBJ whole genome shotgun (WGS) entry which is preliminary data.</text>
</comment>
<dbReference type="Proteomes" id="UP000031572">
    <property type="component" value="Unassembled WGS sequence"/>
</dbReference>
<name>A0A0C2BJ44_9BURK</name>
<dbReference type="Gene3D" id="2.60.40.1250">
    <property type="entry name" value="Thiol:disulfide interchange protein DsbD, N-terminal domain"/>
    <property type="match status" value="1"/>
</dbReference>
<dbReference type="EMBL" id="JWJG01000028">
    <property type="protein sequence ID" value="KIF79999.1"/>
    <property type="molecule type" value="Genomic_DNA"/>
</dbReference>
<evidence type="ECO:0000313" key="3">
    <source>
        <dbReference type="EMBL" id="KIF79999.1"/>
    </source>
</evidence>
<protein>
    <recommendedName>
        <fullName evidence="2">Thiol:disulfide interchange protein DsbD N-terminal domain-containing protein</fullName>
    </recommendedName>
</protein>
<dbReference type="PANTHER" id="PTHR32234">
    <property type="entry name" value="THIOL:DISULFIDE INTERCHANGE PROTEIN DSBD"/>
    <property type="match status" value="1"/>
</dbReference>
<proteinExistence type="predicted"/>